<dbReference type="EMBL" id="DRLD01000152">
    <property type="protein sequence ID" value="HED10112.1"/>
    <property type="molecule type" value="Genomic_DNA"/>
</dbReference>
<dbReference type="SMART" id="SM00419">
    <property type="entry name" value="HTH_CRP"/>
    <property type="match status" value="1"/>
</dbReference>
<reference evidence="6" key="1">
    <citation type="journal article" date="2020" name="mSystems">
        <title>Genome- and Community-Level Interaction Insights into Carbon Utilization and Element Cycling Functions of Hydrothermarchaeota in Hydrothermal Sediment.</title>
        <authorList>
            <person name="Zhou Z."/>
            <person name="Liu Y."/>
            <person name="Xu W."/>
            <person name="Pan J."/>
            <person name="Luo Z.H."/>
            <person name="Li M."/>
        </authorList>
    </citation>
    <scope>NUCLEOTIDE SEQUENCE [LARGE SCALE GENOMIC DNA]</scope>
    <source>
        <strain evidence="6">HyVt-456</strain>
    </source>
</reference>
<dbReference type="SMART" id="SM00100">
    <property type="entry name" value="cNMP"/>
    <property type="match status" value="1"/>
</dbReference>
<dbReference type="PANTHER" id="PTHR24567">
    <property type="entry name" value="CRP FAMILY TRANSCRIPTIONAL REGULATORY PROTEIN"/>
    <property type="match status" value="1"/>
</dbReference>
<keyword evidence="1" id="KW-0805">Transcription regulation</keyword>
<dbReference type="CDD" id="cd00038">
    <property type="entry name" value="CAP_ED"/>
    <property type="match status" value="1"/>
</dbReference>
<dbReference type="PROSITE" id="PS00889">
    <property type="entry name" value="CNMP_BINDING_2"/>
    <property type="match status" value="1"/>
</dbReference>
<dbReference type="PROSITE" id="PS51063">
    <property type="entry name" value="HTH_CRP_2"/>
    <property type="match status" value="1"/>
</dbReference>
<organism evidence="6">
    <name type="scientific">Caldithrix abyssi</name>
    <dbReference type="NCBI Taxonomy" id="187145"/>
    <lineage>
        <taxon>Bacteria</taxon>
        <taxon>Pseudomonadati</taxon>
        <taxon>Calditrichota</taxon>
        <taxon>Calditrichia</taxon>
        <taxon>Calditrichales</taxon>
        <taxon>Calditrichaceae</taxon>
        <taxon>Caldithrix</taxon>
    </lineage>
</organism>
<evidence type="ECO:0000256" key="2">
    <source>
        <dbReference type="ARBA" id="ARBA00023125"/>
    </source>
</evidence>
<proteinExistence type="predicted"/>
<evidence type="ECO:0000259" key="4">
    <source>
        <dbReference type="PROSITE" id="PS50042"/>
    </source>
</evidence>
<keyword evidence="2" id="KW-0238">DNA-binding</keyword>
<dbReference type="Pfam" id="PF00027">
    <property type="entry name" value="cNMP_binding"/>
    <property type="match status" value="1"/>
</dbReference>
<dbReference type="Proteomes" id="UP000886005">
    <property type="component" value="Unassembled WGS sequence"/>
</dbReference>
<dbReference type="InterPro" id="IPR000595">
    <property type="entry name" value="cNMP-bd_dom"/>
</dbReference>
<dbReference type="SUPFAM" id="SSF46785">
    <property type="entry name" value="Winged helix' DNA-binding domain"/>
    <property type="match status" value="1"/>
</dbReference>
<dbReference type="PRINTS" id="PR00035">
    <property type="entry name" value="HTHGNTR"/>
</dbReference>
<keyword evidence="3" id="KW-0804">Transcription</keyword>
<dbReference type="GO" id="GO:0003700">
    <property type="term" value="F:DNA-binding transcription factor activity"/>
    <property type="evidence" value="ECO:0007669"/>
    <property type="project" value="InterPro"/>
</dbReference>
<evidence type="ECO:0000256" key="1">
    <source>
        <dbReference type="ARBA" id="ARBA00023015"/>
    </source>
</evidence>
<dbReference type="Gene3D" id="1.10.10.10">
    <property type="entry name" value="Winged helix-like DNA-binding domain superfamily/Winged helix DNA-binding domain"/>
    <property type="match status" value="1"/>
</dbReference>
<dbReference type="PANTHER" id="PTHR24567:SF74">
    <property type="entry name" value="HTH-TYPE TRANSCRIPTIONAL REGULATOR ARCR"/>
    <property type="match status" value="1"/>
</dbReference>
<dbReference type="InterPro" id="IPR014710">
    <property type="entry name" value="RmlC-like_jellyroll"/>
</dbReference>
<dbReference type="InterPro" id="IPR036390">
    <property type="entry name" value="WH_DNA-bd_sf"/>
</dbReference>
<evidence type="ECO:0000259" key="5">
    <source>
        <dbReference type="PROSITE" id="PS51063"/>
    </source>
</evidence>
<protein>
    <submittedName>
        <fullName evidence="6">Crp/Fnr family transcriptional regulator</fullName>
    </submittedName>
</protein>
<accession>A0A7V1PUZ7</accession>
<dbReference type="InterPro" id="IPR000524">
    <property type="entry name" value="Tscrpt_reg_HTH_GntR"/>
</dbReference>
<dbReference type="PROSITE" id="PS50042">
    <property type="entry name" value="CNMP_BINDING_3"/>
    <property type="match status" value="1"/>
</dbReference>
<evidence type="ECO:0000256" key="3">
    <source>
        <dbReference type="ARBA" id="ARBA00023163"/>
    </source>
</evidence>
<dbReference type="InterPro" id="IPR012318">
    <property type="entry name" value="HTH_CRP"/>
</dbReference>
<feature type="domain" description="HTH crp-type" evidence="5">
    <location>
        <begin position="145"/>
        <end position="218"/>
    </location>
</feature>
<dbReference type="GO" id="GO:0003677">
    <property type="term" value="F:DNA binding"/>
    <property type="evidence" value="ECO:0007669"/>
    <property type="project" value="UniProtKB-KW"/>
</dbReference>
<dbReference type="SUPFAM" id="SSF51206">
    <property type="entry name" value="cAMP-binding domain-like"/>
    <property type="match status" value="1"/>
</dbReference>
<feature type="domain" description="Cyclic nucleotide-binding" evidence="4">
    <location>
        <begin position="11"/>
        <end position="131"/>
    </location>
</feature>
<dbReference type="AlphaFoldDB" id="A0A7V1PUZ7"/>
<dbReference type="GO" id="GO:0005829">
    <property type="term" value="C:cytosol"/>
    <property type="evidence" value="ECO:0007669"/>
    <property type="project" value="TreeGrafter"/>
</dbReference>
<dbReference type="InterPro" id="IPR050397">
    <property type="entry name" value="Env_Response_Regulators"/>
</dbReference>
<dbReference type="InterPro" id="IPR036388">
    <property type="entry name" value="WH-like_DNA-bd_sf"/>
</dbReference>
<sequence length="225" mass="25637">MEIDILRSIPLFSELSDKQLEEISRHCIRQIYKKDNMVLIEEEVGSTMFVILDGRVKISRISDEGREVILSILCDGDFFGEMAILDGQTRSANAVTLEDTQMLIVRRENFLQMLYDYPQIAINLLKELAHRLRRSDSQIKSLSLQNALGRVASTILRIADDSGIIKQGKVEISQLPPQQDLANMAGTSRETISRVIKSLSQLGYIKKEGSKLIILEYDRFRQDFS</sequence>
<dbReference type="Gene3D" id="2.60.120.10">
    <property type="entry name" value="Jelly Rolls"/>
    <property type="match status" value="1"/>
</dbReference>
<dbReference type="InterPro" id="IPR018488">
    <property type="entry name" value="cNMP-bd_CS"/>
</dbReference>
<evidence type="ECO:0000313" key="6">
    <source>
        <dbReference type="EMBL" id="HED10112.1"/>
    </source>
</evidence>
<dbReference type="InterPro" id="IPR018490">
    <property type="entry name" value="cNMP-bd_dom_sf"/>
</dbReference>
<dbReference type="CDD" id="cd00092">
    <property type="entry name" value="HTH_CRP"/>
    <property type="match status" value="1"/>
</dbReference>
<comment type="caution">
    <text evidence="6">The sequence shown here is derived from an EMBL/GenBank/DDBJ whole genome shotgun (WGS) entry which is preliminary data.</text>
</comment>
<dbReference type="Pfam" id="PF13545">
    <property type="entry name" value="HTH_Crp_2"/>
    <property type="match status" value="1"/>
</dbReference>
<name>A0A7V1PUZ7_CALAY</name>
<gene>
    <name evidence="6" type="ORF">ENJ10_05460</name>
</gene>